<dbReference type="RefSeq" id="WP_146570800.1">
    <property type="nucleotide sequence ID" value="NZ_SJPH01000001.1"/>
</dbReference>
<evidence type="ECO:0000256" key="1">
    <source>
        <dbReference type="ARBA" id="ARBA00022694"/>
    </source>
</evidence>
<gene>
    <name evidence="6 9" type="primary">rnpA</name>
    <name evidence="9" type="ORF">Pla111_03800</name>
</gene>
<dbReference type="InterPro" id="IPR000100">
    <property type="entry name" value="RNase_P"/>
</dbReference>
<reference evidence="9 10" key="1">
    <citation type="submission" date="2019-02" db="EMBL/GenBank/DDBJ databases">
        <title>Deep-cultivation of Planctomycetes and their phenomic and genomic characterization uncovers novel biology.</title>
        <authorList>
            <person name="Wiegand S."/>
            <person name="Jogler M."/>
            <person name="Boedeker C."/>
            <person name="Pinto D."/>
            <person name="Vollmers J."/>
            <person name="Rivas-Marin E."/>
            <person name="Kohn T."/>
            <person name="Peeters S.H."/>
            <person name="Heuer A."/>
            <person name="Rast P."/>
            <person name="Oberbeckmann S."/>
            <person name="Bunk B."/>
            <person name="Jeske O."/>
            <person name="Meyerdierks A."/>
            <person name="Storesund J.E."/>
            <person name="Kallscheuer N."/>
            <person name="Luecker S."/>
            <person name="Lage O.M."/>
            <person name="Pohl T."/>
            <person name="Merkel B.J."/>
            <person name="Hornburger P."/>
            <person name="Mueller R.-W."/>
            <person name="Bruemmer F."/>
            <person name="Labrenz M."/>
            <person name="Spormann A.M."/>
            <person name="Op Den Camp H."/>
            <person name="Overmann J."/>
            <person name="Amann R."/>
            <person name="Jetten M.S.M."/>
            <person name="Mascher T."/>
            <person name="Medema M.H."/>
            <person name="Devos D.P."/>
            <person name="Kaster A.-K."/>
            <person name="Ovreas L."/>
            <person name="Rohde M."/>
            <person name="Galperin M.Y."/>
            <person name="Jogler C."/>
        </authorList>
    </citation>
    <scope>NUCLEOTIDE SEQUENCE [LARGE SCALE GENOMIC DNA]</scope>
    <source>
        <strain evidence="9 10">Pla111</strain>
    </source>
</reference>
<name>A0A5C5WEX8_9BACT</name>
<evidence type="ECO:0000256" key="5">
    <source>
        <dbReference type="ARBA" id="ARBA00022884"/>
    </source>
</evidence>
<protein>
    <recommendedName>
        <fullName evidence="6 7">Ribonuclease P protein component</fullName>
        <shortName evidence="6">RNase P protein</shortName>
        <shortName evidence="6">RNaseP protein</shortName>
        <ecNumber evidence="6 7">3.1.26.5</ecNumber>
    </recommendedName>
    <alternativeName>
        <fullName evidence="6">Protein C5</fullName>
    </alternativeName>
</protein>
<keyword evidence="10" id="KW-1185">Reference proteome</keyword>
<dbReference type="HAMAP" id="MF_00227">
    <property type="entry name" value="RNase_P"/>
    <property type="match status" value="1"/>
</dbReference>
<keyword evidence="3 6" id="KW-0255">Endonuclease</keyword>
<keyword evidence="1 6" id="KW-0819">tRNA processing</keyword>
<keyword evidence="4 6" id="KW-0378">Hydrolase</keyword>
<dbReference type="Pfam" id="PF00825">
    <property type="entry name" value="Ribonuclease_P"/>
    <property type="match status" value="1"/>
</dbReference>
<dbReference type="EC" id="3.1.26.5" evidence="6 7"/>
<dbReference type="InterPro" id="IPR020568">
    <property type="entry name" value="Ribosomal_Su5_D2-typ_SF"/>
</dbReference>
<dbReference type="Proteomes" id="UP000318995">
    <property type="component" value="Unassembled WGS sequence"/>
</dbReference>
<proteinExistence type="inferred from homology"/>
<evidence type="ECO:0000256" key="3">
    <source>
        <dbReference type="ARBA" id="ARBA00022759"/>
    </source>
</evidence>
<comment type="subunit">
    <text evidence="6">Consists of a catalytic RNA component (M1 or rnpB) and a protein subunit.</text>
</comment>
<feature type="compositionally biased region" description="Basic and acidic residues" evidence="8">
    <location>
        <begin position="118"/>
        <end position="127"/>
    </location>
</feature>
<evidence type="ECO:0000256" key="6">
    <source>
        <dbReference type="HAMAP-Rule" id="MF_00227"/>
    </source>
</evidence>
<dbReference type="GO" id="GO:0030677">
    <property type="term" value="C:ribonuclease P complex"/>
    <property type="evidence" value="ECO:0007669"/>
    <property type="project" value="TreeGrafter"/>
</dbReference>
<evidence type="ECO:0000313" key="10">
    <source>
        <dbReference type="Proteomes" id="UP000318995"/>
    </source>
</evidence>
<dbReference type="PANTHER" id="PTHR33992:SF1">
    <property type="entry name" value="RIBONUCLEASE P PROTEIN COMPONENT"/>
    <property type="match status" value="1"/>
</dbReference>
<comment type="catalytic activity">
    <reaction evidence="6">
        <text>Endonucleolytic cleavage of RNA, removing 5'-extranucleotides from tRNA precursor.</text>
        <dbReference type="EC" id="3.1.26.5"/>
    </reaction>
</comment>
<dbReference type="SUPFAM" id="SSF54211">
    <property type="entry name" value="Ribosomal protein S5 domain 2-like"/>
    <property type="match status" value="1"/>
</dbReference>
<dbReference type="EMBL" id="SJPH01000001">
    <property type="protein sequence ID" value="TWT48605.1"/>
    <property type="molecule type" value="Genomic_DNA"/>
</dbReference>
<comment type="caution">
    <text evidence="9">The sequence shown here is derived from an EMBL/GenBank/DDBJ whole genome shotgun (WGS) entry which is preliminary data.</text>
</comment>
<keyword evidence="5 6" id="KW-0694">RNA-binding</keyword>
<comment type="similarity">
    <text evidence="6">Belongs to the RnpA family.</text>
</comment>
<organism evidence="9 10">
    <name type="scientific">Botrimarina hoheduenensis</name>
    <dbReference type="NCBI Taxonomy" id="2528000"/>
    <lineage>
        <taxon>Bacteria</taxon>
        <taxon>Pseudomonadati</taxon>
        <taxon>Planctomycetota</taxon>
        <taxon>Planctomycetia</taxon>
        <taxon>Pirellulales</taxon>
        <taxon>Lacipirellulaceae</taxon>
        <taxon>Botrimarina</taxon>
    </lineage>
</organism>
<feature type="region of interest" description="Disordered" evidence="8">
    <location>
        <begin position="118"/>
        <end position="145"/>
    </location>
</feature>
<evidence type="ECO:0000256" key="7">
    <source>
        <dbReference type="NCBIfam" id="TIGR00188"/>
    </source>
</evidence>
<dbReference type="PANTHER" id="PTHR33992">
    <property type="entry name" value="RIBONUCLEASE P PROTEIN COMPONENT"/>
    <property type="match status" value="1"/>
</dbReference>
<comment type="function">
    <text evidence="6">RNaseP catalyzes the removal of the 5'-leader sequence from pre-tRNA to produce the mature 5'-terminus. It can also cleave other RNA substrates such as 4.5S RNA. The protein component plays an auxiliary but essential role in vivo by binding to the 5'-leader sequence and broadening the substrate specificity of the ribozyme.</text>
</comment>
<dbReference type="Gene3D" id="3.30.230.10">
    <property type="match status" value="1"/>
</dbReference>
<sequence length="145" mass="16013">MVADPSGRETHRGKFPRASRLLRTAEFDATFAQRLSAGDGVLVIHAKPSGLEHPRLGLVVSRKVGNAVRRNRWKRLLRAAFRLNQHKLPAMDLVCVPRQRDEPTLLEVANSLTRLADKLRQKSERRAVPPASGSGEAVPPPQTGC</sequence>
<evidence type="ECO:0000256" key="8">
    <source>
        <dbReference type="SAM" id="MobiDB-lite"/>
    </source>
</evidence>
<evidence type="ECO:0000256" key="4">
    <source>
        <dbReference type="ARBA" id="ARBA00022801"/>
    </source>
</evidence>
<dbReference type="InterPro" id="IPR014721">
    <property type="entry name" value="Ribsml_uS5_D2-typ_fold_subgr"/>
</dbReference>
<dbReference type="GO" id="GO:0004526">
    <property type="term" value="F:ribonuclease P activity"/>
    <property type="evidence" value="ECO:0007669"/>
    <property type="project" value="UniProtKB-UniRule"/>
</dbReference>
<dbReference type="GO" id="GO:0001682">
    <property type="term" value="P:tRNA 5'-leader removal"/>
    <property type="evidence" value="ECO:0007669"/>
    <property type="project" value="UniProtKB-UniRule"/>
</dbReference>
<dbReference type="NCBIfam" id="TIGR00188">
    <property type="entry name" value="rnpA"/>
    <property type="match status" value="1"/>
</dbReference>
<dbReference type="GO" id="GO:0000049">
    <property type="term" value="F:tRNA binding"/>
    <property type="evidence" value="ECO:0007669"/>
    <property type="project" value="UniProtKB-UniRule"/>
</dbReference>
<accession>A0A5C5WEX8</accession>
<evidence type="ECO:0000256" key="2">
    <source>
        <dbReference type="ARBA" id="ARBA00022722"/>
    </source>
</evidence>
<keyword evidence="2 6" id="KW-0540">Nuclease</keyword>
<dbReference type="AlphaFoldDB" id="A0A5C5WEX8"/>
<dbReference type="GO" id="GO:0042781">
    <property type="term" value="F:3'-tRNA processing endoribonuclease activity"/>
    <property type="evidence" value="ECO:0007669"/>
    <property type="project" value="TreeGrafter"/>
</dbReference>
<evidence type="ECO:0000313" key="9">
    <source>
        <dbReference type="EMBL" id="TWT48605.1"/>
    </source>
</evidence>
<dbReference type="OrthoDB" id="9810867at2"/>